<evidence type="ECO:0000256" key="2">
    <source>
        <dbReference type="SAM" id="MobiDB-lite"/>
    </source>
</evidence>
<protein>
    <recommendedName>
        <fullName evidence="3">CCHC-type domain-containing protein</fullName>
    </recommendedName>
</protein>
<feature type="compositionally biased region" description="Basic and acidic residues" evidence="2">
    <location>
        <begin position="182"/>
        <end position="203"/>
    </location>
</feature>
<dbReference type="PANTHER" id="PTHR47331:SF5">
    <property type="entry name" value="RIBONUCLEASE H"/>
    <property type="match status" value="1"/>
</dbReference>
<gene>
    <name evidence="4" type="ORF">ILUMI_17983</name>
</gene>
<proteinExistence type="predicted"/>
<dbReference type="Proteomes" id="UP000801492">
    <property type="component" value="Unassembled WGS sequence"/>
</dbReference>
<dbReference type="SUPFAM" id="SSF57756">
    <property type="entry name" value="Retrovirus zinc finger-like domains"/>
    <property type="match status" value="1"/>
</dbReference>
<sequence>MPRRKSQKEQLLMKSRNAIRQVEKGLEELEKLLKVNPNDKELELQVQLDDFMKIKKAVIVIKRRCRKLTKEDNSSSNSESRRTFKMAEQYRIKLPKKNCPGVEETKRSKKKIWSRQHVHKGVRPRSVVFGNPKYAKKSHGLRGPGNIHYVTDQKPWKTWGDNRQVCSKVEAMKERDLAYSLFAREKNKPSSHDTKRGKKKDEVSTTSGFMMTGIGPTQQNTKSLCAFCNGYHASQECRKTFKLNCKEKIKKAIEEMRCFKCLQAGHAKKKCKAKVTCVVCGKSQYAILCRGPASQYTPISFICRSSMLDSKATLTITPPANKRQASNLEEMRSSSNLVDSHGKQRIDLRRSIKQADTTL</sequence>
<keyword evidence="1" id="KW-0863">Zinc-finger</keyword>
<comment type="caution">
    <text evidence="4">The sequence shown here is derived from an EMBL/GenBank/DDBJ whole genome shotgun (WGS) entry which is preliminary data.</text>
</comment>
<evidence type="ECO:0000313" key="5">
    <source>
        <dbReference type="Proteomes" id="UP000801492"/>
    </source>
</evidence>
<dbReference type="InterPro" id="IPR001878">
    <property type="entry name" value="Znf_CCHC"/>
</dbReference>
<evidence type="ECO:0000259" key="3">
    <source>
        <dbReference type="PROSITE" id="PS50158"/>
    </source>
</evidence>
<feature type="region of interest" description="Disordered" evidence="2">
    <location>
        <begin position="182"/>
        <end position="212"/>
    </location>
</feature>
<feature type="domain" description="CCHC-type" evidence="3">
    <location>
        <begin position="257"/>
        <end position="272"/>
    </location>
</feature>
<dbReference type="AlphaFoldDB" id="A0A8K0CNI6"/>
<dbReference type="GO" id="GO:0008270">
    <property type="term" value="F:zinc ion binding"/>
    <property type="evidence" value="ECO:0007669"/>
    <property type="project" value="UniProtKB-KW"/>
</dbReference>
<dbReference type="PANTHER" id="PTHR47331">
    <property type="entry name" value="PHD-TYPE DOMAIN-CONTAINING PROTEIN"/>
    <property type="match status" value="1"/>
</dbReference>
<dbReference type="EMBL" id="VTPC01079146">
    <property type="protein sequence ID" value="KAF2888191.1"/>
    <property type="molecule type" value="Genomic_DNA"/>
</dbReference>
<keyword evidence="1" id="KW-0479">Metal-binding</keyword>
<dbReference type="InterPro" id="IPR036875">
    <property type="entry name" value="Znf_CCHC_sf"/>
</dbReference>
<keyword evidence="1" id="KW-0862">Zinc</keyword>
<keyword evidence="5" id="KW-1185">Reference proteome</keyword>
<evidence type="ECO:0000256" key="1">
    <source>
        <dbReference type="PROSITE-ProRule" id="PRU00047"/>
    </source>
</evidence>
<dbReference type="GO" id="GO:0003676">
    <property type="term" value="F:nucleic acid binding"/>
    <property type="evidence" value="ECO:0007669"/>
    <property type="project" value="InterPro"/>
</dbReference>
<dbReference type="PROSITE" id="PS50158">
    <property type="entry name" value="ZF_CCHC"/>
    <property type="match status" value="1"/>
</dbReference>
<reference evidence="4" key="1">
    <citation type="submission" date="2019-08" db="EMBL/GenBank/DDBJ databases">
        <title>The genome of the North American firefly Photinus pyralis.</title>
        <authorList>
            <consortium name="Photinus pyralis genome working group"/>
            <person name="Fallon T.R."/>
            <person name="Sander Lower S.E."/>
            <person name="Weng J.-K."/>
        </authorList>
    </citation>
    <scope>NUCLEOTIDE SEQUENCE</scope>
    <source>
        <strain evidence="4">TRF0915ILg1</strain>
        <tissue evidence="4">Whole body</tissue>
    </source>
</reference>
<accession>A0A8K0CNI6</accession>
<name>A0A8K0CNI6_IGNLU</name>
<evidence type="ECO:0000313" key="4">
    <source>
        <dbReference type="EMBL" id="KAF2888191.1"/>
    </source>
</evidence>
<organism evidence="4 5">
    <name type="scientific">Ignelater luminosus</name>
    <name type="common">Cucubano</name>
    <name type="synonym">Pyrophorus luminosus</name>
    <dbReference type="NCBI Taxonomy" id="2038154"/>
    <lineage>
        <taxon>Eukaryota</taxon>
        <taxon>Metazoa</taxon>
        <taxon>Ecdysozoa</taxon>
        <taxon>Arthropoda</taxon>
        <taxon>Hexapoda</taxon>
        <taxon>Insecta</taxon>
        <taxon>Pterygota</taxon>
        <taxon>Neoptera</taxon>
        <taxon>Endopterygota</taxon>
        <taxon>Coleoptera</taxon>
        <taxon>Polyphaga</taxon>
        <taxon>Elateriformia</taxon>
        <taxon>Elateroidea</taxon>
        <taxon>Elateridae</taxon>
        <taxon>Agrypninae</taxon>
        <taxon>Pyrophorini</taxon>
        <taxon>Ignelater</taxon>
    </lineage>
</organism>